<keyword evidence="7" id="KW-0007">Acetylation</keyword>
<keyword evidence="16" id="KW-1185">Reference proteome</keyword>
<dbReference type="GO" id="GO:0005518">
    <property type="term" value="F:collagen binding"/>
    <property type="evidence" value="ECO:0007669"/>
    <property type="project" value="InterPro"/>
</dbReference>
<feature type="compositionally biased region" description="Low complexity" evidence="13">
    <location>
        <begin position="87"/>
        <end position="99"/>
    </location>
</feature>
<evidence type="ECO:0000256" key="7">
    <source>
        <dbReference type="ARBA" id="ARBA00022990"/>
    </source>
</evidence>
<comment type="function">
    <text evidence="10">Binds specifically to collagen. Could be involved as a chaperone in the biosynthetic pathway of collagen.</text>
</comment>
<dbReference type="InterPro" id="IPR042178">
    <property type="entry name" value="Serpin_sf_1"/>
</dbReference>
<reference evidence="15 16" key="1">
    <citation type="submission" date="2019-11" db="EMBL/GenBank/DDBJ databases">
        <authorList>
            <person name="Yang C."/>
            <person name="Li F."/>
        </authorList>
    </citation>
    <scope>NUCLEOTIDE SEQUENCE [LARGE SCALE GENOMIC DNA]</scope>
    <source>
        <strain evidence="15">KB4526</strain>
        <tissue evidence="15">Muscle</tissue>
    </source>
</reference>
<dbReference type="AlphaFoldDB" id="A0A6G1BET0"/>
<dbReference type="FunFam" id="3.30.497.10:FF:000034">
    <property type="entry name" value="SERPINH1 isoform 13"/>
    <property type="match status" value="1"/>
</dbReference>
<evidence type="ECO:0000256" key="9">
    <source>
        <dbReference type="ARBA" id="ARBA00023186"/>
    </source>
</evidence>
<dbReference type="InterPro" id="IPR042185">
    <property type="entry name" value="Serpin_sf_2"/>
</dbReference>
<dbReference type="InterPro" id="IPR036186">
    <property type="entry name" value="Serpin_sf"/>
</dbReference>
<evidence type="ECO:0000313" key="15">
    <source>
        <dbReference type="EMBL" id="KAF0886234.1"/>
    </source>
</evidence>
<evidence type="ECO:0000313" key="16">
    <source>
        <dbReference type="Proteomes" id="UP000475037"/>
    </source>
</evidence>
<evidence type="ECO:0000256" key="1">
    <source>
        <dbReference type="ARBA" id="ARBA00004319"/>
    </source>
</evidence>
<feature type="non-terminal residue" evidence="15">
    <location>
        <position position="575"/>
    </location>
</feature>
<keyword evidence="9" id="KW-0143">Chaperone</keyword>
<dbReference type="Gene3D" id="3.30.497.10">
    <property type="entry name" value="Antithrombin, subunit I, domain 2"/>
    <property type="match status" value="1"/>
</dbReference>
<comment type="subcellular location">
    <subcellularLocation>
        <location evidence="1">Endoplasmic reticulum lumen</location>
    </subcellularLocation>
</comment>
<dbReference type="FunFam" id="2.30.39.10:FF:000072">
    <property type="entry name" value="Serpin peptidase inhibitor, clade H (Heat shock protein 47), member 1, (Collagen binding protein 1)"/>
    <property type="match status" value="1"/>
</dbReference>
<evidence type="ECO:0000256" key="8">
    <source>
        <dbReference type="ARBA" id="ARBA00023180"/>
    </source>
</evidence>
<dbReference type="PANTHER" id="PTHR11461:SF27">
    <property type="entry name" value="SERPIN H1"/>
    <property type="match status" value="1"/>
</dbReference>
<dbReference type="GO" id="GO:0030199">
    <property type="term" value="P:collagen fibril organization"/>
    <property type="evidence" value="ECO:0007669"/>
    <property type="project" value="TreeGrafter"/>
</dbReference>
<evidence type="ECO:0000256" key="3">
    <source>
        <dbReference type="ARBA" id="ARBA00013551"/>
    </source>
</evidence>
<dbReference type="InterPro" id="IPR023796">
    <property type="entry name" value="Serpin_dom"/>
</dbReference>
<dbReference type="GO" id="GO:0005788">
    <property type="term" value="C:endoplasmic reticulum lumen"/>
    <property type="evidence" value="ECO:0007669"/>
    <property type="project" value="UniProtKB-SubCell"/>
</dbReference>
<evidence type="ECO:0000256" key="4">
    <source>
        <dbReference type="ARBA" id="ARBA00022553"/>
    </source>
</evidence>
<comment type="caution">
    <text evidence="15">The sequence shown here is derived from an EMBL/GenBank/DDBJ whole genome shotgun (WGS) entry which is preliminary data.</text>
</comment>
<evidence type="ECO:0000256" key="11">
    <source>
        <dbReference type="ARBA" id="ARBA00030441"/>
    </source>
</evidence>
<feature type="domain" description="Serpin" evidence="14">
    <location>
        <begin position="209"/>
        <end position="566"/>
    </location>
</feature>
<dbReference type="SMART" id="SM00093">
    <property type="entry name" value="SERPIN"/>
    <property type="match status" value="1"/>
</dbReference>
<comment type="similarity">
    <text evidence="2 12">Belongs to the serpin family.</text>
</comment>
<keyword evidence="5" id="KW-0732">Signal</keyword>
<dbReference type="SUPFAM" id="SSF56574">
    <property type="entry name" value="Serpins"/>
    <property type="match status" value="1"/>
</dbReference>
<evidence type="ECO:0000256" key="5">
    <source>
        <dbReference type="ARBA" id="ARBA00022729"/>
    </source>
</evidence>
<keyword evidence="6" id="KW-0256">Endoplasmic reticulum</keyword>
<dbReference type="InterPro" id="IPR023795">
    <property type="entry name" value="Serpin_CS"/>
</dbReference>
<dbReference type="PANTHER" id="PTHR11461">
    <property type="entry name" value="SERINE PROTEASE INHIBITOR, SERPIN"/>
    <property type="match status" value="1"/>
</dbReference>
<evidence type="ECO:0000256" key="10">
    <source>
        <dbReference type="ARBA" id="ARBA00025405"/>
    </source>
</evidence>
<proteinExistence type="inferred from homology"/>
<feature type="region of interest" description="Disordered" evidence="13">
    <location>
        <begin position="87"/>
        <end position="116"/>
    </location>
</feature>
<dbReference type="CDD" id="cd02046">
    <property type="entry name" value="serpinH1_CBP1"/>
    <property type="match status" value="1"/>
</dbReference>
<evidence type="ECO:0000256" key="2">
    <source>
        <dbReference type="ARBA" id="ARBA00009500"/>
    </source>
</evidence>
<keyword evidence="4" id="KW-0597">Phosphoprotein</keyword>
<dbReference type="Gene3D" id="2.30.39.10">
    <property type="entry name" value="Alpha-1-antitrypsin, domain 1"/>
    <property type="match status" value="1"/>
</dbReference>
<sequence>VLLSGELDPETQCPLQLSDSNSPPSGPALHLQDFKSPESSPRPRAMQVVRFGAQPIRWEFPATRLVGGSRTQGPAPARPAQVRAGTGLRAAGALGPLRGVGEGRRPPGGIGGQPRACKPESLALWEQLERSGSGARGQTVMADPHRSSVVHTTCLPAMRFLALISACCLLAVALAAEVKKPAAAATPGTAEKLSPKAATLAERSAGLAFSLYQAMAKDQAVENILLSPVVVASSLGLVSLGGKAATASQAKAVLSAEQLRDEEVHAGLGELLRALSNNTARNVTWKLGSRLYGPSSVSFAEDFVRSSKQHYNCEHSKINFRDKRSALQSINEWAAQTTDGKLPEVTKDVERTDGALLVNAMFFKPHWDERFHHKMVDNRGFMVTRSYTVGVTMMHRTGLYNYYDDEKEKLQIVEMPLAHKLSSLIILMPHHVEPLERLEKLLTKEQLKSWMGKMQKKAVAISLPKGVVEVTHDLQKHLAGLGLTEAIDKNKADLSRMSGKKDLYLASVFHATAFEWDTEGNPFDQDIYGREELRSPKLFYADHPFIFLVRDTQSGSLLFIGRLVRPKGDKMRDEL</sequence>
<evidence type="ECO:0000256" key="13">
    <source>
        <dbReference type="SAM" id="MobiDB-lite"/>
    </source>
</evidence>
<evidence type="ECO:0000256" key="12">
    <source>
        <dbReference type="RuleBase" id="RU000411"/>
    </source>
</evidence>
<dbReference type="Proteomes" id="UP000475037">
    <property type="component" value="Unassembled WGS sequence"/>
</dbReference>
<keyword evidence="8" id="KW-0325">Glycoprotein</keyword>
<name>A0A6G1BET0_CROCR</name>
<protein>
    <recommendedName>
        <fullName evidence="3">Serpin H1</fullName>
    </recommendedName>
    <alternativeName>
        <fullName evidence="11">Collagen-binding protein</fullName>
    </alternativeName>
</protein>
<accession>A0A6G1BET0</accession>
<dbReference type="EMBL" id="VOAJ01000923">
    <property type="protein sequence ID" value="KAF0886234.1"/>
    <property type="molecule type" value="Genomic_DNA"/>
</dbReference>
<organism evidence="15 16">
    <name type="scientific">Crocuta crocuta</name>
    <name type="common">Spotted hyena</name>
    <dbReference type="NCBI Taxonomy" id="9678"/>
    <lineage>
        <taxon>Eukaryota</taxon>
        <taxon>Metazoa</taxon>
        <taxon>Chordata</taxon>
        <taxon>Craniata</taxon>
        <taxon>Vertebrata</taxon>
        <taxon>Euteleostomi</taxon>
        <taxon>Mammalia</taxon>
        <taxon>Eutheria</taxon>
        <taxon>Laurasiatheria</taxon>
        <taxon>Carnivora</taxon>
        <taxon>Feliformia</taxon>
        <taxon>Hyaenidae</taxon>
        <taxon>Crocuta</taxon>
    </lineage>
</organism>
<gene>
    <name evidence="15" type="primary">Serpinh1</name>
    <name evidence="15" type="ORF">FOF47_R17842</name>
</gene>
<dbReference type="InterPro" id="IPR000215">
    <property type="entry name" value="Serpin_fam"/>
</dbReference>
<dbReference type="GO" id="GO:0005615">
    <property type="term" value="C:extracellular space"/>
    <property type="evidence" value="ECO:0007669"/>
    <property type="project" value="InterPro"/>
</dbReference>
<feature type="compositionally biased region" description="Polar residues" evidence="13">
    <location>
        <begin position="13"/>
        <end position="23"/>
    </location>
</feature>
<evidence type="ECO:0000256" key="6">
    <source>
        <dbReference type="ARBA" id="ARBA00022824"/>
    </source>
</evidence>
<dbReference type="InterPro" id="IPR033830">
    <property type="entry name" value="Serpin_H1_serpin_dom"/>
</dbReference>
<feature type="region of interest" description="Disordered" evidence="13">
    <location>
        <begin position="1"/>
        <end position="44"/>
    </location>
</feature>
<dbReference type="GO" id="GO:0004867">
    <property type="term" value="F:serine-type endopeptidase inhibitor activity"/>
    <property type="evidence" value="ECO:0007669"/>
    <property type="project" value="InterPro"/>
</dbReference>
<dbReference type="Pfam" id="PF00079">
    <property type="entry name" value="Serpin"/>
    <property type="match status" value="1"/>
</dbReference>
<dbReference type="PROSITE" id="PS00284">
    <property type="entry name" value="SERPIN"/>
    <property type="match status" value="1"/>
</dbReference>
<evidence type="ECO:0000259" key="14">
    <source>
        <dbReference type="SMART" id="SM00093"/>
    </source>
</evidence>
<feature type="non-terminal residue" evidence="15">
    <location>
        <position position="1"/>
    </location>
</feature>